<name>A0A251S9W3_HELAN</name>
<dbReference type="Proteomes" id="UP000215914">
    <property type="component" value="Chromosome 15"/>
</dbReference>
<dbReference type="EMBL" id="MNCJ02000330">
    <property type="protein sequence ID" value="KAF5765686.1"/>
    <property type="molecule type" value="Genomic_DNA"/>
</dbReference>
<dbReference type="InParanoid" id="A0A251S9W3"/>
<dbReference type="InterPro" id="IPR052191">
    <property type="entry name" value="tRNA_ntf/polyA_polymerase_I"/>
</dbReference>
<proteinExistence type="predicted"/>
<reference evidence="2" key="2">
    <citation type="submission" date="2017-02" db="EMBL/GenBank/DDBJ databases">
        <title>Sunflower complete genome.</title>
        <authorList>
            <person name="Langlade N."/>
            <person name="Munos S."/>
        </authorList>
    </citation>
    <scope>NUCLEOTIDE SEQUENCE [LARGE SCALE GENOMIC DNA]</scope>
    <source>
        <tissue evidence="2">Leaves</tissue>
    </source>
</reference>
<evidence type="ECO:0000313" key="2">
    <source>
        <dbReference type="EMBL" id="OTF95656.1"/>
    </source>
</evidence>
<keyword evidence="3" id="KW-1185">Reference proteome</keyword>
<organism evidence="2 3">
    <name type="scientific">Helianthus annuus</name>
    <name type="common">Common sunflower</name>
    <dbReference type="NCBI Taxonomy" id="4232"/>
    <lineage>
        <taxon>Eukaryota</taxon>
        <taxon>Viridiplantae</taxon>
        <taxon>Streptophyta</taxon>
        <taxon>Embryophyta</taxon>
        <taxon>Tracheophyta</taxon>
        <taxon>Spermatophyta</taxon>
        <taxon>Magnoliopsida</taxon>
        <taxon>eudicotyledons</taxon>
        <taxon>Gunneridae</taxon>
        <taxon>Pentapetalae</taxon>
        <taxon>asterids</taxon>
        <taxon>campanulids</taxon>
        <taxon>Asterales</taxon>
        <taxon>Asteraceae</taxon>
        <taxon>Asteroideae</taxon>
        <taxon>Heliantheae alliance</taxon>
        <taxon>Heliantheae</taxon>
        <taxon>Helianthus</taxon>
    </lineage>
</organism>
<dbReference type="PANTHER" id="PTHR43051:SF1">
    <property type="entry name" value="POLYNUCLEOTIDE ADENYLYLTRANSFERASE FAMILY PROTEIN"/>
    <property type="match status" value="1"/>
</dbReference>
<dbReference type="EMBL" id="CM007904">
    <property type="protein sequence ID" value="OTF95656.1"/>
    <property type="molecule type" value="Genomic_DNA"/>
</dbReference>
<gene>
    <name evidence="2" type="ORF">HannXRQ_Chr15g0485511</name>
    <name evidence="1" type="ORF">HanXRQr2_Chr15g0706661</name>
</gene>
<dbReference type="PANTHER" id="PTHR43051">
    <property type="entry name" value="POLYNUCLEOTIDE ADENYLYLTRANSFERASE FAMILY PROTEIN"/>
    <property type="match status" value="1"/>
</dbReference>
<sequence>MMEIDYMLSYGAAESSLRLLHIFHILKILLPIQKLFSHMDEFVSCDQPSTCYGLDFCAQGKHQVVQDETVRDEQLGIYFERACSKHNVRSTINFIFLHFAICVSKALTIL</sequence>
<reference evidence="1 3" key="1">
    <citation type="journal article" date="2017" name="Nature">
        <title>The sunflower genome provides insights into oil metabolism, flowering and Asterid evolution.</title>
        <authorList>
            <person name="Badouin H."/>
            <person name="Gouzy J."/>
            <person name="Grassa C.J."/>
            <person name="Murat F."/>
            <person name="Staton S.E."/>
            <person name="Cottret L."/>
            <person name="Lelandais-Briere C."/>
            <person name="Owens G.L."/>
            <person name="Carrere S."/>
            <person name="Mayjonade B."/>
            <person name="Legrand L."/>
            <person name="Gill N."/>
            <person name="Kane N.C."/>
            <person name="Bowers J.E."/>
            <person name="Hubner S."/>
            <person name="Bellec A."/>
            <person name="Berard A."/>
            <person name="Berges H."/>
            <person name="Blanchet N."/>
            <person name="Boniface M.C."/>
            <person name="Brunel D."/>
            <person name="Catrice O."/>
            <person name="Chaidir N."/>
            <person name="Claudel C."/>
            <person name="Donnadieu C."/>
            <person name="Faraut T."/>
            <person name="Fievet G."/>
            <person name="Helmstetter N."/>
            <person name="King M."/>
            <person name="Knapp S.J."/>
            <person name="Lai Z."/>
            <person name="Le Paslier M.C."/>
            <person name="Lippi Y."/>
            <person name="Lorenzon L."/>
            <person name="Mandel J.R."/>
            <person name="Marage G."/>
            <person name="Marchand G."/>
            <person name="Marquand E."/>
            <person name="Bret-Mestries E."/>
            <person name="Morien E."/>
            <person name="Nambeesan S."/>
            <person name="Nguyen T."/>
            <person name="Pegot-Espagnet P."/>
            <person name="Pouilly N."/>
            <person name="Raftis F."/>
            <person name="Sallet E."/>
            <person name="Schiex T."/>
            <person name="Thomas J."/>
            <person name="Vandecasteele C."/>
            <person name="Vares D."/>
            <person name="Vear F."/>
            <person name="Vautrin S."/>
            <person name="Crespi M."/>
            <person name="Mangin B."/>
            <person name="Burke J.M."/>
            <person name="Salse J."/>
            <person name="Munos S."/>
            <person name="Vincourt P."/>
            <person name="Rieseberg L.H."/>
            <person name="Langlade N.B."/>
        </authorList>
    </citation>
    <scope>NUCLEOTIDE SEQUENCE [LARGE SCALE GENOMIC DNA]</scope>
    <source>
        <strain evidence="3">cv. SF193</strain>
        <tissue evidence="1">Leaves</tissue>
    </source>
</reference>
<dbReference type="Gramene" id="mRNA:HanXRQr2_Chr15g0706661">
    <property type="protein sequence ID" value="mRNA:HanXRQr2_Chr15g0706661"/>
    <property type="gene ID" value="HanXRQr2_Chr15g0706661"/>
</dbReference>
<evidence type="ECO:0000313" key="3">
    <source>
        <dbReference type="Proteomes" id="UP000215914"/>
    </source>
</evidence>
<protein>
    <submittedName>
        <fullName evidence="2">Uncharacterized protein</fullName>
    </submittedName>
</protein>
<reference evidence="1" key="3">
    <citation type="submission" date="2020-06" db="EMBL/GenBank/DDBJ databases">
        <title>Helianthus annuus Genome sequencing and assembly Release 2.</title>
        <authorList>
            <person name="Gouzy J."/>
            <person name="Langlade N."/>
            <person name="Munos S."/>
        </authorList>
    </citation>
    <scope>NUCLEOTIDE SEQUENCE</scope>
    <source>
        <tissue evidence="1">Leaves</tissue>
    </source>
</reference>
<evidence type="ECO:0000313" key="1">
    <source>
        <dbReference type="EMBL" id="KAF5765686.1"/>
    </source>
</evidence>
<dbReference type="AlphaFoldDB" id="A0A251S9W3"/>
<accession>A0A251S9W3</accession>